<organism evidence="2 3">
    <name type="scientific">Serpens gallinarum</name>
    <dbReference type="NCBI Taxonomy" id="2763075"/>
    <lineage>
        <taxon>Bacteria</taxon>
        <taxon>Pseudomonadati</taxon>
        <taxon>Pseudomonadota</taxon>
        <taxon>Gammaproteobacteria</taxon>
        <taxon>Pseudomonadales</taxon>
        <taxon>Pseudomonadaceae</taxon>
        <taxon>Pseudomonas</taxon>
    </lineage>
</organism>
<gene>
    <name evidence="2" type="ORF">H9642_04755</name>
</gene>
<dbReference type="PANTHER" id="PTHR42905">
    <property type="entry name" value="PHOSPHOENOLPYRUVATE CARBOXYLASE"/>
    <property type="match status" value="1"/>
</dbReference>
<dbReference type="GO" id="GO:0016829">
    <property type="term" value="F:lyase activity"/>
    <property type="evidence" value="ECO:0007669"/>
    <property type="project" value="UniProtKB-KW"/>
</dbReference>
<proteinExistence type="predicted"/>
<dbReference type="InterPro" id="IPR039556">
    <property type="entry name" value="ICL/PEPM"/>
</dbReference>
<dbReference type="InterPro" id="IPR015813">
    <property type="entry name" value="Pyrv/PenolPyrv_kinase-like_dom"/>
</dbReference>
<evidence type="ECO:0000313" key="2">
    <source>
        <dbReference type="EMBL" id="MBD7976494.1"/>
    </source>
</evidence>
<evidence type="ECO:0000313" key="3">
    <source>
        <dbReference type="Proteomes" id="UP000611945"/>
    </source>
</evidence>
<keyword evidence="2" id="KW-0456">Lyase</keyword>
<dbReference type="InterPro" id="IPR040442">
    <property type="entry name" value="Pyrv_kinase-like_dom_sf"/>
</dbReference>
<comment type="caution">
    <text evidence="2">The sequence shown here is derived from an EMBL/GenBank/DDBJ whole genome shotgun (WGS) entry which is preliminary data.</text>
</comment>
<name>A0ABR8TL46_9PSED</name>
<reference evidence="2 3" key="1">
    <citation type="submission" date="2020-08" db="EMBL/GenBank/DDBJ databases">
        <title>A Genomic Blueprint of the Chicken Gut Microbiome.</title>
        <authorList>
            <person name="Gilroy R."/>
            <person name="Ravi A."/>
            <person name="Getino M."/>
            <person name="Pursley I."/>
            <person name="Horton D.L."/>
            <person name="Alikhan N.-F."/>
            <person name="Baker D."/>
            <person name="Gharbi K."/>
            <person name="Hall N."/>
            <person name="Watson M."/>
            <person name="Adriaenssens E.M."/>
            <person name="Foster-Nyarko E."/>
            <person name="Jarju S."/>
            <person name="Secka A."/>
            <person name="Antonio M."/>
            <person name="Oren A."/>
            <person name="Chaudhuri R."/>
            <person name="La Ragione R.M."/>
            <person name="Hildebrand F."/>
            <person name="Pallen M.J."/>
        </authorList>
    </citation>
    <scope>NUCLEOTIDE SEQUENCE [LARGE SCALE GENOMIC DNA]</scope>
    <source>
        <strain evidence="2 3">Sa2CUA2</strain>
    </source>
</reference>
<keyword evidence="1" id="KW-0479">Metal-binding</keyword>
<dbReference type="SUPFAM" id="SSF51621">
    <property type="entry name" value="Phosphoenolpyruvate/pyruvate domain"/>
    <property type="match status" value="1"/>
</dbReference>
<dbReference type="Proteomes" id="UP000611945">
    <property type="component" value="Unassembled WGS sequence"/>
</dbReference>
<accession>A0ABR8TL46</accession>
<evidence type="ECO:0000256" key="1">
    <source>
        <dbReference type="ARBA" id="ARBA00022723"/>
    </source>
</evidence>
<dbReference type="Gene3D" id="3.20.20.60">
    <property type="entry name" value="Phosphoenolpyruvate-binding domains"/>
    <property type="match status" value="1"/>
</dbReference>
<keyword evidence="3" id="KW-1185">Reference proteome</keyword>
<dbReference type="EMBL" id="JACSQG010000001">
    <property type="protein sequence ID" value="MBD7976494.1"/>
    <property type="molecule type" value="Genomic_DNA"/>
</dbReference>
<protein>
    <submittedName>
        <fullName evidence="2">Isocitrate lyase/phosphoenolpyruvate mutase family protein</fullName>
    </submittedName>
</protein>
<dbReference type="CDD" id="cd00377">
    <property type="entry name" value="ICL_PEPM"/>
    <property type="match status" value="1"/>
</dbReference>
<dbReference type="Gene3D" id="6.10.250.2750">
    <property type="match status" value="1"/>
</dbReference>
<sequence length="276" mass="29202">MATQAQRAETFRALEQRNQLLVLPNPWDAGSAKILASLGFEALASSNAGLAFSLGRCDGEGRISRQEALANARAIVEATDLPVAADLENGYGDTPDDCALTIQQAAEVGLIGASIEDASGNPLAPIYPLELAVERIQAAAQAARSLDFPFSLCARAENYLHGRPDLDDTVRRLQAFAAAGADVLYAPGLTHRQQIIAVVQAVAPKPVTVMVGIAGLQLSLVGLAEVGVRRVCLGSSLARVAYGSFYQAAGELARRGSLHITRQAISLERLNDLLRY</sequence>
<dbReference type="Pfam" id="PF13714">
    <property type="entry name" value="PEP_mutase"/>
    <property type="match status" value="1"/>
</dbReference>
<dbReference type="RefSeq" id="WP_251835242.1">
    <property type="nucleotide sequence ID" value="NZ_JACSQG010000001.1"/>
</dbReference>
<dbReference type="PANTHER" id="PTHR42905:SF16">
    <property type="entry name" value="CARBOXYPHOSPHONOENOLPYRUVATE PHOSPHONOMUTASE-LIKE PROTEIN (AFU_ORTHOLOGUE AFUA_5G07230)"/>
    <property type="match status" value="1"/>
</dbReference>